<dbReference type="GO" id="GO:0032259">
    <property type="term" value="P:methylation"/>
    <property type="evidence" value="ECO:0007669"/>
    <property type="project" value="UniProtKB-KW"/>
</dbReference>
<dbReference type="InterPro" id="IPR029063">
    <property type="entry name" value="SAM-dependent_MTases_sf"/>
</dbReference>
<keyword evidence="3" id="KW-1185">Reference proteome</keyword>
<gene>
    <name evidence="2" type="ORF">P280DRAFT_542729</name>
</gene>
<dbReference type="PANTHER" id="PTHR43591">
    <property type="entry name" value="METHYLTRANSFERASE"/>
    <property type="match status" value="1"/>
</dbReference>
<dbReference type="Proteomes" id="UP000799753">
    <property type="component" value="Unassembled WGS sequence"/>
</dbReference>
<organism evidence="2 3">
    <name type="scientific">Massarina eburnea CBS 473.64</name>
    <dbReference type="NCBI Taxonomy" id="1395130"/>
    <lineage>
        <taxon>Eukaryota</taxon>
        <taxon>Fungi</taxon>
        <taxon>Dikarya</taxon>
        <taxon>Ascomycota</taxon>
        <taxon>Pezizomycotina</taxon>
        <taxon>Dothideomycetes</taxon>
        <taxon>Pleosporomycetidae</taxon>
        <taxon>Pleosporales</taxon>
        <taxon>Massarineae</taxon>
        <taxon>Massarinaceae</taxon>
        <taxon>Massarina</taxon>
    </lineage>
</organism>
<keyword evidence="2" id="KW-0808">Transferase</keyword>
<sequence length="282" mass="31859">MSTNKEILAFNEDIGSAARFYMQHWMWVSETGFLIHPHVPLNRENLKIADIACGTGIWLVDLAKKVPETSQLDGFDISSAHFPPREWLPQNINLSILDASAPLLDQLVGKYDIVHIGRIVFFIRNEDPSIFLKNFIKLLKPGGYLCWDELDAGAMRPVPVSSSVQHPFCDKMDRFGRAWFTAHGLSSNWVGTLDKTLQDFGLEVIDFKRIPISNAMAKPWTITQLMATQDFIENDIIPSCEGKEGRPSAEEWREMVRNVIAECQKGVKLAMDIVYVVGKTHA</sequence>
<keyword evidence="2" id="KW-0489">Methyltransferase</keyword>
<name>A0A6A6S1J2_9PLEO</name>
<dbReference type="Pfam" id="PF13649">
    <property type="entry name" value="Methyltransf_25"/>
    <property type="match status" value="1"/>
</dbReference>
<accession>A0A6A6S1J2</accession>
<dbReference type="InterPro" id="IPR041698">
    <property type="entry name" value="Methyltransf_25"/>
</dbReference>
<proteinExistence type="predicted"/>
<dbReference type="CDD" id="cd02440">
    <property type="entry name" value="AdoMet_MTases"/>
    <property type="match status" value="1"/>
</dbReference>
<evidence type="ECO:0000313" key="2">
    <source>
        <dbReference type="EMBL" id="KAF2641440.1"/>
    </source>
</evidence>
<dbReference type="AlphaFoldDB" id="A0A6A6S1J2"/>
<dbReference type="EMBL" id="MU006783">
    <property type="protein sequence ID" value="KAF2641440.1"/>
    <property type="molecule type" value="Genomic_DNA"/>
</dbReference>
<dbReference type="SUPFAM" id="SSF53335">
    <property type="entry name" value="S-adenosyl-L-methionine-dependent methyltransferases"/>
    <property type="match status" value="1"/>
</dbReference>
<dbReference type="GO" id="GO:0008168">
    <property type="term" value="F:methyltransferase activity"/>
    <property type="evidence" value="ECO:0007669"/>
    <property type="project" value="UniProtKB-KW"/>
</dbReference>
<evidence type="ECO:0000313" key="3">
    <source>
        <dbReference type="Proteomes" id="UP000799753"/>
    </source>
</evidence>
<feature type="domain" description="Methyltransferase" evidence="1">
    <location>
        <begin position="48"/>
        <end position="143"/>
    </location>
</feature>
<protein>
    <submittedName>
        <fullName evidence="2">S-adenosyl-L-methionine-dependent methyltransferase</fullName>
    </submittedName>
</protein>
<reference evidence="2" key="1">
    <citation type="journal article" date="2020" name="Stud. Mycol.">
        <title>101 Dothideomycetes genomes: a test case for predicting lifestyles and emergence of pathogens.</title>
        <authorList>
            <person name="Haridas S."/>
            <person name="Albert R."/>
            <person name="Binder M."/>
            <person name="Bloem J."/>
            <person name="Labutti K."/>
            <person name="Salamov A."/>
            <person name="Andreopoulos B."/>
            <person name="Baker S."/>
            <person name="Barry K."/>
            <person name="Bills G."/>
            <person name="Bluhm B."/>
            <person name="Cannon C."/>
            <person name="Castanera R."/>
            <person name="Culley D."/>
            <person name="Daum C."/>
            <person name="Ezra D."/>
            <person name="Gonzalez J."/>
            <person name="Henrissat B."/>
            <person name="Kuo A."/>
            <person name="Liang C."/>
            <person name="Lipzen A."/>
            <person name="Lutzoni F."/>
            <person name="Magnuson J."/>
            <person name="Mondo S."/>
            <person name="Nolan M."/>
            <person name="Ohm R."/>
            <person name="Pangilinan J."/>
            <person name="Park H.-J."/>
            <person name="Ramirez L."/>
            <person name="Alfaro M."/>
            <person name="Sun H."/>
            <person name="Tritt A."/>
            <person name="Yoshinaga Y."/>
            <person name="Zwiers L.-H."/>
            <person name="Turgeon B."/>
            <person name="Goodwin S."/>
            <person name="Spatafora J."/>
            <person name="Crous P."/>
            <person name="Grigoriev I."/>
        </authorList>
    </citation>
    <scope>NUCLEOTIDE SEQUENCE</scope>
    <source>
        <strain evidence="2">CBS 473.64</strain>
    </source>
</reference>
<dbReference type="Gene3D" id="3.40.50.150">
    <property type="entry name" value="Vaccinia Virus protein VP39"/>
    <property type="match status" value="1"/>
</dbReference>
<dbReference type="PANTHER" id="PTHR43591:SF110">
    <property type="entry name" value="RHODANESE DOMAIN-CONTAINING PROTEIN"/>
    <property type="match status" value="1"/>
</dbReference>
<evidence type="ECO:0000259" key="1">
    <source>
        <dbReference type="Pfam" id="PF13649"/>
    </source>
</evidence>
<dbReference type="OrthoDB" id="3737176at2759"/>